<sequence length="247" mass="26789">MIIDAHSHVHDPVEIQIAALDEAGVDKAVLFGTRPHPERAVDLASLRREMDTLTRTLEGDEAAPREAAVQEWERAARAYPDRFLPFAKVSLTEPDVEGLRGIGELTPPPDRAETVEPVLRAATDHGGLPVVVHGAAPTTRKDLHTLAALARRYPRVPLVVSQLGGAHWLDAIELAREVPSLYLELSTANIVFAVRIAIAELPERTLFGSDAPYGDPVLARAMVERVTSPGEVRDLVLGGTIARLVNL</sequence>
<evidence type="ECO:0000313" key="3">
    <source>
        <dbReference type="Proteomes" id="UP001163203"/>
    </source>
</evidence>
<dbReference type="EMBL" id="CP113836">
    <property type="protein sequence ID" value="WAL65002.1"/>
    <property type="molecule type" value="Genomic_DNA"/>
</dbReference>
<dbReference type="RefSeq" id="WP_268755216.1">
    <property type="nucleotide sequence ID" value="NZ_CP113836.1"/>
</dbReference>
<dbReference type="Gene3D" id="3.20.20.140">
    <property type="entry name" value="Metal-dependent hydrolases"/>
    <property type="match status" value="1"/>
</dbReference>
<dbReference type="Pfam" id="PF04909">
    <property type="entry name" value="Amidohydro_2"/>
    <property type="match status" value="1"/>
</dbReference>
<evidence type="ECO:0000259" key="1">
    <source>
        <dbReference type="Pfam" id="PF04909"/>
    </source>
</evidence>
<feature type="domain" description="Amidohydrolase-related" evidence="1">
    <location>
        <begin position="3"/>
        <end position="246"/>
    </location>
</feature>
<evidence type="ECO:0000313" key="2">
    <source>
        <dbReference type="EMBL" id="WAL65002.1"/>
    </source>
</evidence>
<accession>A0ABY7B1C2</accession>
<organism evidence="2 3">
    <name type="scientific">Amycolatopsis cynarae</name>
    <dbReference type="NCBI Taxonomy" id="2995223"/>
    <lineage>
        <taxon>Bacteria</taxon>
        <taxon>Bacillati</taxon>
        <taxon>Actinomycetota</taxon>
        <taxon>Actinomycetes</taxon>
        <taxon>Pseudonocardiales</taxon>
        <taxon>Pseudonocardiaceae</taxon>
        <taxon>Amycolatopsis</taxon>
    </lineage>
</organism>
<reference evidence="2" key="1">
    <citation type="submission" date="2022-11" db="EMBL/GenBank/DDBJ databases">
        <authorList>
            <person name="Mo P."/>
        </authorList>
    </citation>
    <scope>NUCLEOTIDE SEQUENCE</scope>
    <source>
        <strain evidence="2">HUAS 11-8</strain>
    </source>
</reference>
<keyword evidence="3" id="KW-1185">Reference proteome</keyword>
<dbReference type="Proteomes" id="UP001163203">
    <property type="component" value="Chromosome"/>
</dbReference>
<dbReference type="SUPFAM" id="SSF51556">
    <property type="entry name" value="Metallo-dependent hydrolases"/>
    <property type="match status" value="1"/>
</dbReference>
<dbReference type="InterPro" id="IPR006680">
    <property type="entry name" value="Amidohydro-rel"/>
</dbReference>
<protein>
    <submittedName>
        <fullName evidence="2">Amidohydrolase family protein</fullName>
    </submittedName>
</protein>
<gene>
    <name evidence="2" type="ORF">ORV05_29410</name>
</gene>
<proteinExistence type="predicted"/>
<dbReference type="InterPro" id="IPR032466">
    <property type="entry name" value="Metal_Hydrolase"/>
</dbReference>
<name>A0ABY7B1C2_9PSEU</name>